<keyword evidence="1" id="KW-1133">Transmembrane helix</keyword>
<comment type="caution">
    <text evidence="2">The sequence shown here is derived from an EMBL/GenBank/DDBJ whole genome shotgun (WGS) entry which is preliminary data.</text>
</comment>
<dbReference type="PANTHER" id="PTHR33372">
    <property type="match status" value="1"/>
</dbReference>
<keyword evidence="1" id="KW-0472">Membrane</keyword>
<evidence type="ECO:0000313" key="3">
    <source>
        <dbReference type="Proteomes" id="UP001054821"/>
    </source>
</evidence>
<feature type="transmembrane region" description="Helical" evidence="1">
    <location>
        <begin position="333"/>
        <end position="350"/>
    </location>
</feature>
<accession>A0AAD4V6Y1</accession>
<dbReference type="GO" id="GO:0031969">
    <property type="term" value="C:chloroplast membrane"/>
    <property type="evidence" value="ECO:0007669"/>
    <property type="project" value="TreeGrafter"/>
</dbReference>
<feature type="transmembrane region" description="Helical" evidence="1">
    <location>
        <begin position="249"/>
        <end position="267"/>
    </location>
</feature>
<keyword evidence="1" id="KW-0812">Transmembrane</keyword>
<dbReference type="AlphaFoldDB" id="A0AAD4V6Y1"/>
<dbReference type="EMBL" id="JAJFAZ020000007">
    <property type="protein sequence ID" value="KAI5319695.1"/>
    <property type="molecule type" value="Genomic_DNA"/>
</dbReference>
<sequence>MYDEAHNRSPLPFLQPTKIVRSARFLVTGSACQSMGHDNINTLLQNPPQDSLLQSLLPSTISPSVSIRKMTAVSGLTGSPSRCCFQIPVRSSGSLCGRVSNFPHSWKPAGKNELLRGERSYWTGFTQRLNARKTHLLKFAMDASYGDIPNEPTAIFPRINVRDPYKRLGISREASEDEIQGARNFLIRQYAGHKPSVDAIESAHDKIIMQQFYDRKNPKIDFKKKVREVNQSRIVQEVRNRFRTPSTKFIIKTSIAFVVLGALTVLFPTEEGPTLQVAISLLATIYFVYDRLKSKLRAVLYSAGAFVFSWLVGTFLMVSVIPPILKGPRSFEVTTSLITYVLLWVSSTYLK</sequence>
<name>A0AAD4V6Y1_PRUDU</name>
<proteinExistence type="predicted"/>
<organism evidence="2 3">
    <name type="scientific">Prunus dulcis</name>
    <name type="common">Almond</name>
    <name type="synonym">Amygdalus dulcis</name>
    <dbReference type="NCBI Taxonomy" id="3755"/>
    <lineage>
        <taxon>Eukaryota</taxon>
        <taxon>Viridiplantae</taxon>
        <taxon>Streptophyta</taxon>
        <taxon>Embryophyta</taxon>
        <taxon>Tracheophyta</taxon>
        <taxon>Spermatophyta</taxon>
        <taxon>Magnoliopsida</taxon>
        <taxon>eudicotyledons</taxon>
        <taxon>Gunneridae</taxon>
        <taxon>Pentapetalae</taxon>
        <taxon>rosids</taxon>
        <taxon>fabids</taxon>
        <taxon>Rosales</taxon>
        <taxon>Rosaceae</taxon>
        <taxon>Amygdaloideae</taxon>
        <taxon>Amygdaleae</taxon>
        <taxon>Prunus</taxon>
    </lineage>
</organism>
<feature type="transmembrane region" description="Helical" evidence="1">
    <location>
        <begin position="273"/>
        <end position="289"/>
    </location>
</feature>
<dbReference type="PANTHER" id="PTHR33372:SF11">
    <property type="entry name" value="DNAJ (DUF3353)"/>
    <property type="match status" value="1"/>
</dbReference>
<protein>
    <recommendedName>
        <fullName evidence="4">Protein CHAPERONE-LIKE PROTEIN OF POR1, chloroplastic</fullName>
    </recommendedName>
</protein>
<gene>
    <name evidence="2" type="ORF">L3X38_039403</name>
</gene>
<evidence type="ECO:0000256" key="1">
    <source>
        <dbReference type="SAM" id="Phobius"/>
    </source>
</evidence>
<evidence type="ECO:0000313" key="2">
    <source>
        <dbReference type="EMBL" id="KAI5319695.1"/>
    </source>
</evidence>
<dbReference type="Proteomes" id="UP001054821">
    <property type="component" value="Chromosome 7"/>
</dbReference>
<feature type="transmembrane region" description="Helical" evidence="1">
    <location>
        <begin position="298"/>
        <end position="321"/>
    </location>
</feature>
<keyword evidence="3" id="KW-1185">Reference proteome</keyword>
<reference evidence="2 3" key="1">
    <citation type="journal article" date="2022" name="G3 (Bethesda)">
        <title>Whole-genome sequence and methylome profiling of the almond [Prunus dulcis (Mill.) D.A. Webb] cultivar 'Nonpareil'.</title>
        <authorList>
            <person name="D'Amico-Willman K.M."/>
            <person name="Ouma W.Z."/>
            <person name="Meulia T."/>
            <person name="Sideli G.M."/>
            <person name="Gradziel T.M."/>
            <person name="Fresnedo-Ramirez J."/>
        </authorList>
    </citation>
    <scope>NUCLEOTIDE SEQUENCE [LARGE SCALE GENOMIC DNA]</scope>
    <source>
        <strain evidence="2">Clone GOH B32 T37-40</strain>
    </source>
</reference>
<dbReference type="Pfam" id="PF11833">
    <property type="entry name" value="CPP1-like"/>
    <property type="match status" value="1"/>
</dbReference>
<evidence type="ECO:0008006" key="4">
    <source>
        <dbReference type="Google" id="ProtNLM"/>
    </source>
</evidence>
<dbReference type="InterPro" id="IPR021788">
    <property type="entry name" value="CPP1-like"/>
</dbReference>